<feature type="compositionally biased region" description="Polar residues" evidence="1">
    <location>
        <begin position="177"/>
        <end position="188"/>
    </location>
</feature>
<dbReference type="AlphaFoldDB" id="Q1Z860"/>
<reference evidence="2 3" key="1">
    <citation type="submission" date="2006-03" db="EMBL/GenBank/DDBJ databases">
        <authorList>
            <person name="Bartlett D.H."/>
            <person name="Valle G."/>
            <person name="Lauro F.M."/>
            <person name="Vezzi A."/>
            <person name="Simonato F."/>
            <person name="Eloe E."/>
            <person name="Vitulo N."/>
            <person name="Stratton T.K."/>
            <person name="D'angelo M."/>
            <person name="Ferriera S."/>
            <person name="Johnson J."/>
            <person name="Kravitz S."/>
            <person name="Beeson K."/>
            <person name="Sutton G."/>
            <person name="Rogers Y."/>
            <person name="Friedman R."/>
            <person name="Frazier M."/>
            <person name="Venter J.C."/>
        </authorList>
    </citation>
    <scope>NUCLEOTIDE SEQUENCE [LARGE SCALE GENOMIC DNA]</scope>
    <source>
        <strain evidence="2 3">3TCK</strain>
    </source>
</reference>
<organism evidence="2 3">
    <name type="scientific">Photobacterium profundum 3TCK</name>
    <dbReference type="NCBI Taxonomy" id="314280"/>
    <lineage>
        <taxon>Bacteria</taxon>
        <taxon>Pseudomonadati</taxon>
        <taxon>Pseudomonadota</taxon>
        <taxon>Gammaproteobacteria</taxon>
        <taxon>Vibrionales</taxon>
        <taxon>Vibrionaceae</taxon>
        <taxon>Photobacterium</taxon>
    </lineage>
</organism>
<evidence type="ECO:0000313" key="2">
    <source>
        <dbReference type="EMBL" id="EAS44653.1"/>
    </source>
</evidence>
<evidence type="ECO:0000256" key="1">
    <source>
        <dbReference type="SAM" id="MobiDB-lite"/>
    </source>
</evidence>
<dbReference type="RefSeq" id="WP_006232926.1">
    <property type="nucleotide sequence ID" value="NZ_CH724136.1"/>
</dbReference>
<evidence type="ECO:0000313" key="3">
    <source>
        <dbReference type="Proteomes" id="UP000003789"/>
    </source>
</evidence>
<protein>
    <submittedName>
        <fullName evidence="2">Selenocysteine synthase</fullName>
        <ecNumber evidence="2">2.9.1.1</ecNumber>
    </submittedName>
</protein>
<dbReference type="Proteomes" id="UP000003789">
    <property type="component" value="Unassembled WGS sequence"/>
</dbReference>
<gene>
    <name evidence="2" type="ORF">P3TCK_26807</name>
</gene>
<proteinExistence type="predicted"/>
<comment type="caution">
    <text evidence="2">The sequence shown here is derived from an EMBL/GenBank/DDBJ whole genome shotgun (WGS) entry which is preliminary data.</text>
</comment>
<dbReference type="EMBL" id="AAPH01000003">
    <property type="protein sequence ID" value="EAS44653.1"/>
    <property type="molecule type" value="Genomic_DNA"/>
</dbReference>
<dbReference type="GO" id="GO:0004125">
    <property type="term" value="F:L-seryl-tRNA(Sec) selenium transferase activity"/>
    <property type="evidence" value="ECO:0007669"/>
    <property type="project" value="UniProtKB-EC"/>
</dbReference>
<accession>Q1Z860</accession>
<dbReference type="HOGENOM" id="CLU_1439851_0_0_6"/>
<sequence length="188" mass="21760">MGKLVIKTLSVSKLELLPSSLRDEVHVDRLMSAFRVSPTLFFERLLDAITPVPVMTFNRHYYPVRYLAELAVLTQYHPDEQLSVVVKGKAQSLQQIQQHSASTQWIDLLHSHRSMDLGRLDSEWEQAFDYQPILSKTELSLLLNCDRSSLYKHPQKLRPRCQPSRDEMWPEPPSKVDFSTSTNNIPDK</sequence>
<dbReference type="EC" id="2.9.1.1" evidence="2"/>
<feature type="region of interest" description="Disordered" evidence="1">
    <location>
        <begin position="156"/>
        <end position="188"/>
    </location>
</feature>
<name>Q1Z860_9GAMM</name>
<keyword evidence="2" id="KW-0808">Transferase</keyword>